<dbReference type="Proteomes" id="UP000824193">
    <property type="component" value="Unassembled WGS sequence"/>
</dbReference>
<feature type="transmembrane region" description="Helical" evidence="1">
    <location>
        <begin position="15"/>
        <end position="41"/>
    </location>
</feature>
<protein>
    <recommendedName>
        <fullName evidence="4">NTF2-like N-terminal transpeptidase domain-containing protein</fullName>
    </recommendedName>
</protein>
<keyword evidence="1" id="KW-0812">Transmembrane</keyword>
<reference evidence="2" key="1">
    <citation type="journal article" date="2021" name="PeerJ">
        <title>Extensive microbial diversity within the chicken gut microbiome revealed by metagenomics and culture.</title>
        <authorList>
            <person name="Gilroy R."/>
            <person name="Ravi A."/>
            <person name="Getino M."/>
            <person name="Pursley I."/>
            <person name="Horton D.L."/>
            <person name="Alikhan N.F."/>
            <person name="Baker D."/>
            <person name="Gharbi K."/>
            <person name="Hall N."/>
            <person name="Watson M."/>
            <person name="Adriaenssens E.M."/>
            <person name="Foster-Nyarko E."/>
            <person name="Jarju S."/>
            <person name="Secka A."/>
            <person name="Antonio M."/>
            <person name="Oren A."/>
            <person name="Chaudhuri R.R."/>
            <person name="La Ragione R."/>
            <person name="Hildebrand F."/>
            <person name="Pallen M.J."/>
        </authorList>
    </citation>
    <scope>NUCLEOTIDE SEQUENCE</scope>
    <source>
        <strain evidence="2">2239</strain>
    </source>
</reference>
<comment type="caution">
    <text evidence="2">The sequence shown here is derived from an EMBL/GenBank/DDBJ whole genome shotgun (WGS) entry which is preliminary data.</text>
</comment>
<accession>A0A9D2ACC4</accession>
<evidence type="ECO:0000313" key="2">
    <source>
        <dbReference type="EMBL" id="HIX04494.1"/>
    </source>
</evidence>
<dbReference type="EMBL" id="DXFW01000001">
    <property type="protein sequence ID" value="HIX04494.1"/>
    <property type="molecule type" value="Genomic_DNA"/>
</dbReference>
<sequence length="351" mass="39146">MSEEKWRYASRPRPFWPWLLGFALVLCAVGAAGLAVLWGALERYEAATPEAAILRSVKAVQDDDLKEEDVPEAMLPGRFATASQYLEEARALLEGMPANRDSLRFVHKGKSDGAELYVVVDEEDGRAEFLLFPEEDGWQAWPRVQALSTVTIRAPQSVTLTVDGRPLEQSELSETTAVPGFEALGETAPQECVWQVEGLLEQPEVTAQSEAGDCRVEWKMPLNAVVTVEPDTEDTVALQDFFDRTARVYARYVSADASFAELKGSLVPDTEFYNSLRTFDSSWYVSHDSTAFEDFSVSELQSFGPDAAAGTVRFTYMVYKEGLRPRSYASVYRMYAVRDGGGWKLLDLQVQ</sequence>
<evidence type="ECO:0000313" key="3">
    <source>
        <dbReference type="Proteomes" id="UP000824193"/>
    </source>
</evidence>
<dbReference type="AlphaFoldDB" id="A0A9D2ACC4"/>
<evidence type="ECO:0008006" key="4">
    <source>
        <dbReference type="Google" id="ProtNLM"/>
    </source>
</evidence>
<keyword evidence="1" id="KW-1133">Transmembrane helix</keyword>
<proteinExistence type="predicted"/>
<reference evidence="2" key="2">
    <citation type="submission" date="2021-04" db="EMBL/GenBank/DDBJ databases">
        <authorList>
            <person name="Gilroy R."/>
        </authorList>
    </citation>
    <scope>NUCLEOTIDE SEQUENCE</scope>
    <source>
        <strain evidence="2">2239</strain>
    </source>
</reference>
<keyword evidence="1" id="KW-0472">Membrane</keyword>
<organism evidence="2 3">
    <name type="scientific">Candidatus Allofournierella pullicola</name>
    <dbReference type="NCBI Taxonomy" id="2838596"/>
    <lineage>
        <taxon>Bacteria</taxon>
        <taxon>Bacillati</taxon>
        <taxon>Bacillota</taxon>
        <taxon>Clostridia</taxon>
        <taxon>Eubacteriales</taxon>
        <taxon>Oscillospiraceae</taxon>
        <taxon>Allofournierella</taxon>
    </lineage>
</organism>
<gene>
    <name evidence="2" type="ORF">H9865_00070</name>
</gene>
<name>A0A9D2ACC4_9FIRM</name>
<evidence type="ECO:0000256" key="1">
    <source>
        <dbReference type="SAM" id="Phobius"/>
    </source>
</evidence>